<evidence type="ECO:0000259" key="2">
    <source>
        <dbReference type="PROSITE" id="PS50011"/>
    </source>
</evidence>
<dbReference type="Pfam" id="PF00069">
    <property type="entry name" value="Pkinase"/>
    <property type="match status" value="1"/>
</dbReference>
<dbReference type="EMBL" id="JAAWWP010000003">
    <property type="protein sequence ID" value="NKI40837.1"/>
    <property type="molecule type" value="Genomic_DNA"/>
</dbReference>
<dbReference type="Proteomes" id="UP000772196">
    <property type="component" value="Unassembled WGS sequence"/>
</dbReference>
<gene>
    <name evidence="3" type="ORF">HFV08_06185</name>
</gene>
<reference evidence="3 4" key="1">
    <citation type="submission" date="2020-04" db="EMBL/GenBank/DDBJ databases">
        <title>Phylogenetic Diversity and Antibacterial Activity against Ralstonia solanacearum of Endophytic Actinomycete Isolated from Moss.</title>
        <authorList>
            <person name="Zhuang X."/>
        </authorList>
    </citation>
    <scope>NUCLEOTIDE SEQUENCE [LARGE SCALE GENOMIC DNA]</scope>
    <source>
        <strain evidence="3 4">LD120</strain>
    </source>
</reference>
<accession>A0ABX1GYH0</accession>
<name>A0ABX1GYH0_9ACTN</name>
<dbReference type="Pfam" id="PF25816">
    <property type="entry name" value="RamC_N"/>
    <property type="match status" value="1"/>
</dbReference>
<feature type="region of interest" description="Disordered" evidence="1">
    <location>
        <begin position="572"/>
        <end position="591"/>
    </location>
</feature>
<comment type="caution">
    <text evidence="3">The sequence shown here is derived from an EMBL/GenBank/DDBJ whole genome shotgun (WGS) entry which is preliminary data.</text>
</comment>
<protein>
    <submittedName>
        <fullName evidence="3">Phosphotransferase</fullName>
    </submittedName>
</protein>
<proteinExistence type="predicted"/>
<dbReference type="Gene3D" id="1.10.510.10">
    <property type="entry name" value="Transferase(Phosphotransferase) domain 1"/>
    <property type="match status" value="1"/>
</dbReference>
<dbReference type="SUPFAM" id="SSF56112">
    <property type="entry name" value="Protein kinase-like (PK-like)"/>
    <property type="match status" value="1"/>
</dbReference>
<evidence type="ECO:0000313" key="3">
    <source>
        <dbReference type="EMBL" id="NKI40837.1"/>
    </source>
</evidence>
<dbReference type="InterPro" id="IPR007822">
    <property type="entry name" value="LANC-like"/>
</dbReference>
<dbReference type="Gene3D" id="1.50.10.20">
    <property type="match status" value="1"/>
</dbReference>
<feature type="domain" description="Protein kinase" evidence="2">
    <location>
        <begin position="225"/>
        <end position="574"/>
    </location>
</feature>
<feature type="compositionally biased region" description="Basic and acidic residues" evidence="1">
    <location>
        <begin position="578"/>
        <end position="589"/>
    </location>
</feature>
<dbReference type="SUPFAM" id="SSF158745">
    <property type="entry name" value="LanC-like"/>
    <property type="match status" value="1"/>
</dbReference>
<evidence type="ECO:0000313" key="4">
    <source>
        <dbReference type="Proteomes" id="UP000772196"/>
    </source>
</evidence>
<dbReference type="SMART" id="SM01260">
    <property type="entry name" value="LANC_like"/>
    <property type="match status" value="1"/>
</dbReference>
<evidence type="ECO:0000256" key="1">
    <source>
        <dbReference type="SAM" id="MobiDB-lite"/>
    </source>
</evidence>
<dbReference type="PROSITE" id="PS50011">
    <property type="entry name" value="PROTEIN_KINASE_DOM"/>
    <property type="match status" value="1"/>
</dbReference>
<dbReference type="InterPro" id="IPR011009">
    <property type="entry name" value="Kinase-like_dom_sf"/>
</dbReference>
<dbReference type="InterPro" id="IPR000719">
    <property type="entry name" value="Prot_kinase_dom"/>
</dbReference>
<dbReference type="RefSeq" id="WP_168536662.1">
    <property type="nucleotide sequence ID" value="NZ_JAAWWP010000003.1"/>
</dbReference>
<keyword evidence="4" id="KW-1185">Reference proteome</keyword>
<dbReference type="SMART" id="SM00220">
    <property type="entry name" value="S_TKc"/>
    <property type="match status" value="1"/>
</dbReference>
<organism evidence="3 4">
    <name type="scientific">Streptomyces physcomitrii</name>
    <dbReference type="NCBI Taxonomy" id="2724184"/>
    <lineage>
        <taxon>Bacteria</taxon>
        <taxon>Bacillati</taxon>
        <taxon>Actinomycetota</taxon>
        <taxon>Actinomycetes</taxon>
        <taxon>Kitasatosporales</taxon>
        <taxon>Streptomycetaceae</taxon>
        <taxon>Streptomyces</taxon>
    </lineage>
</organism>
<sequence length="950" mass="100846">MYLTYLQFCHPGSPFYEQRDTEGPDVLFPLHRAELPEGWAREIRSEWIMYSRADVLLPWQGWKIHVSATTANAEELLTAVSAHCFAARLPFKALSGMPTLRQRNSKYADRGGSGKFLTLYPPTEEALATALDALDALIGGHQGPTILSDLRFREGPLYVRYGAFVSRHRTDESGRRIECIEDPDGNLVPDERRPGFHPPSWAAVPEVLQESLRARSERRLGDFPYRVSRALHFSNGGGVYLATRPEAPGRTLLLKEARPHCGLDESGRDALVRLETERAALTDLAGLPGVPAVDAYVDGVEHKFLGRAYVEGRSLMDLALERNPFVSPGSPLTPGAYAEWARALVDQVADTVRRMHARGWVFGDLHPGNVIVDEEDRVHLIDFESASRDLDGYAQTMGVFGYRAPHGHLGRAVDHYALACMRIGLLLPMTRLLALGPDRAEDLCRVAGERFGVGAEYFAGVRGQLAPPETGAASTPGAEGAVGVEERTARSEAFAAASTSVPERVVGAEEVEARPEVSAAASASVVERVGGAEGAEARPETTAAAATPVAECAVEPEERAAHPEILAAAATPVAERAVQPEERAARPEDPAAAVVVPAPPAADALLVERLAESLRAWRSPERADRLFPGDVRQFLQPGGGLGLAYGAAGVLWALHRCGGEVDPADLDWLRRRVHAEPEIPVGFHSGLAGIAHAMAALDPELAAYCRRRALDAAESAPDLSLGSGISGLGAHLLATGDLAGADRLAARLRAALPAEREQIAAGLLDGAAGLAVFARRAATALGDPAYARLAVELLDMEVTRFGFGPGATPVAAALPAFGTGLGSGALGLGLALHDEVRLSGEDRFAEPLCRITDLAQHTTAAHNGLLNGRLGLVQFLLAAAPGAPASQQAVARALEEAAWYTAPLGPHRIALGDEALKLSLDLGTGLAGLVLTARSAAHGGCELPLWEEAR</sequence>
<dbReference type="InterPro" id="IPR057929">
    <property type="entry name" value="RamC_N"/>
</dbReference>